<organism evidence="1 2">
    <name type="scientific">Xenoophorus captivus</name>
    <dbReference type="NCBI Taxonomy" id="1517983"/>
    <lineage>
        <taxon>Eukaryota</taxon>
        <taxon>Metazoa</taxon>
        <taxon>Chordata</taxon>
        <taxon>Craniata</taxon>
        <taxon>Vertebrata</taxon>
        <taxon>Euteleostomi</taxon>
        <taxon>Actinopterygii</taxon>
        <taxon>Neopterygii</taxon>
        <taxon>Teleostei</taxon>
        <taxon>Neoteleostei</taxon>
        <taxon>Acanthomorphata</taxon>
        <taxon>Ovalentaria</taxon>
        <taxon>Atherinomorphae</taxon>
        <taxon>Cyprinodontiformes</taxon>
        <taxon>Goodeidae</taxon>
        <taxon>Xenoophorus</taxon>
    </lineage>
</organism>
<feature type="non-terminal residue" evidence="1">
    <location>
        <position position="1"/>
    </location>
</feature>
<accession>A0ABV0RWQ7</accession>
<gene>
    <name evidence="1" type="ORF">XENOCAPTIV_000033</name>
</gene>
<evidence type="ECO:0000313" key="2">
    <source>
        <dbReference type="Proteomes" id="UP001434883"/>
    </source>
</evidence>
<proteinExistence type="predicted"/>
<comment type="caution">
    <text evidence="1">The sequence shown here is derived from an EMBL/GenBank/DDBJ whole genome shotgun (WGS) entry which is preliminary data.</text>
</comment>
<protein>
    <submittedName>
        <fullName evidence="1">Uncharacterized protein</fullName>
    </submittedName>
</protein>
<dbReference type="EMBL" id="JAHRIN010059816">
    <property type="protein sequence ID" value="MEQ2212465.1"/>
    <property type="molecule type" value="Genomic_DNA"/>
</dbReference>
<keyword evidence="2" id="KW-1185">Reference proteome</keyword>
<dbReference type="Proteomes" id="UP001434883">
    <property type="component" value="Unassembled WGS sequence"/>
</dbReference>
<reference evidence="1 2" key="1">
    <citation type="submission" date="2021-06" db="EMBL/GenBank/DDBJ databases">
        <authorList>
            <person name="Palmer J.M."/>
        </authorList>
    </citation>
    <scope>NUCLEOTIDE SEQUENCE [LARGE SCALE GENOMIC DNA]</scope>
    <source>
        <strain evidence="1 2">XC_2019</strain>
        <tissue evidence="1">Muscle</tissue>
    </source>
</reference>
<name>A0ABV0RWQ7_9TELE</name>
<evidence type="ECO:0000313" key="1">
    <source>
        <dbReference type="EMBL" id="MEQ2212465.1"/>
    </source>
</evidence>
<sequence length="223" mass="25517">DSEEEWVEAHTQPVKAWKVQSKASEDGLSPAQNIQVCLVQCPQFPQLLEPDVLTQALTFSLSGNSIFFFSDCVSISKRDEWMTFDFLAMKTTSTAERRAEKDRQKEDERAKAQAIEQVPIVTVLMGWLHFLVVKREHKPKVFETEEYGFVFAEICKSKGLNSVLLFSLVSFRIDYTQLYVAGLLNLVLILPGWFAQTGAEPVLERWRNWFTSRGPSSNCSKER</sequence>